<protein>
    <recommendedName>
        <fullName evidence="2">YCII-related domain-containing protein</fullName>
    </recommendedName>
</protein>
<dbReference type="SUPFAM" id="SSF54909">
    <property type="entry name" value="Dimeric alpha+beta barrel"/>
    <property type="match status" value="1"/>
</dbReference>
<proteinExistence type="inferred from homology"/>
<dbReference type="Proteomes" id="UP000276603">
    <property type="component" value="Unassembled WGS sequence"/>
</dbReference>
<dbReference type="InterPro" id="IPR011008">
    <property type="entry name" value="Dimeric_a/b-barrel"/>
</dbReference>
<dbReference type="OrthoDB" id="7782105at2"/>
<dbReference type="InterPro" id="IPR005545">
    <property type="entry name" value="YCII"/>
</dbReference>
<organism evidence="3 4">
    <name type="scientific">Ulvibacterium marinum</name>
    <dbReference type="NCBI Taxonomy" id="2419782"/>
    <lineage>
        <taxon>Bacteria</taxon>
        <taxon>Pseudomonadati</taxon>
        <taxon>Bacteroidota</taxon>
        <taxon>Flavobacteriia</taxon>
        <taxon>Flavobacteriales</taxon>
        <taxon>Flavobacteriaceae</taxon>
        <taxon>Ulvibacterium</taxon>
    </lineage>
</organism>
<dbReference type="Gene3D" id="3.30.70.1060">
    <property type="entry name" value="Dimeric alpha+beta barrel"/>
    <property type="match status" value="1"/>
</dbReference>
<comment type="caution">
    <text evidence="3">The sequence shown here is derived from an EMBL/GenBank/DDBJ whole genome shotgun (WGS) entry which is preliminary data.</text>
</comment>
<name>A0A3B0C6B7_9FLAO</name>
<gene>
    <name evidence="3" type="ORF">D7Z94_15800</name>
</gene>
<comment type="similarity">
    <text evidence="1">Belongs to the YciI family.</text>
</comment>
<keyword evidence="4" id="KW-1185">Reference proteome</keyword>
<dbReference type="Pfam" id="PF03795">
    <property type="entry name" value="YCII"/>
    <property type="match status" value="1"/>
</dbReference>
<feature type="domain" description="YCII-related" evidence="2">
    <location>
        <begin position="44"/>
        <end position="106"/>
    </location>
</feature>
<accession>A0A3B0C6B7</accession>
<evidence type="ECO:0000259" key="2">
    <source>
        <dbReference type="Pfam" id="PF03795"/>
    </source>
</evidence>
<sequence length="112" mass="12404">MQEFLLILKGDGMNHLSPNELQGILEDYKSWVGELGEDYLGGQRLEENGALLRSKNDAILTDGPFLESKEIIAGFFLIQAKNQKEANAIALSSPHLGLYSIEVRPIAFPKMS</sequence>
<evidence type="ECO:0000256" key="1">
    <source>
        <dbReference type="ARBA" id="ARBA00007689"/>
    </source>
</evidence>
<reference evidence="3 4" key="1">
    <citation type="submission" date="2018-10" db="EMBL/GenBank/DDBJ databases">
        <title>Ulvibacterium marinum gen. nov., sp. nov., a novel marine bacterium of the family Flavobacteriaceae, isolated from a culture of the green alga Ulva prolifera.</title>
        <authorList>
            <person name="Zhang Z."/>
        </authorList>
    </citation>
    <scope>NUCLEOTIDE SEQUENCE [LARGE SCALE GENOMIC DNA]</scope>
    <source>
        <strain evidence="3 4">CCMM003</strain>
    </source>
</reference>
<dbReference type="AlphaFoldDB" id="A0A3B0C6B7"/>
<evidence type="ECO:0000313" key="4">
    <source>
        <dbReference type="Proteomes" id="UP000276603"/>
    </source>
</evidence>
<evidence type="ECO:0000313" key="3">
    <source>
        <dbReference type="EMBL" id="RKN79744.1"/>
    </source>
</evidence>
<dbReference type="RefSeq" id="WP_120712552.1">
    <property type="nucleotide sequence ID" value="NZ_CANMKH010000007.1"/>
</dbReference>
<dbReference type="EMBL" id="RBCJ01000003">
    <property type="protein sequence ID" value="RKN79744.1"/>
    <property type="molecule type" value="Genomic_DNA"/>
</dbReference>